<protein>
    <recommendedName>
        <fullName evidence="3">VOC family protein</fullName>
    </recommendedName>
</protein>
<evidence type="ECO:0000313" key="1">
    <source>
        <dbReference type="EMBL" id="ERN07809.1"/>
    </source>
</evidence>
<sequence>RAIEPGARPVREPEEKEWGQKVGYVRDMDGIVVRLGSKRLQSRPLDYSNP</sequence>
<dbReference type="AlphaFoldDB" id="W1PJ93"/>
<dbReference type="EMBL" id="KI393609">
    <property type="protein sequence ID" value="ERN07809.1"/>
    <property type="molecule type" value="Genomic_DNA"/>
</dbReference>
<dbReference type="Gramene" id="ERN07809">
    <property type="protein sequence ID" value="ERN07809"/>
    <property type="gene ID" value="AMTR_s00012p00160060"/>
</dbReference>
<reference evidence="2" key="1">
    <citation type="journal article" date="2013" name="Science">
        <title>The Amborella genome and the evolution of flowering plants.</title>
        <authorList>
            <consortium name="Amborella Genome Project"/>
        </authorList>
    </citation>
    <scope>NUCLEOTIDE SEQUENCE [LARGE SCALE GENOMIC DNA]</scope>
</reference>
<keyword evidence="2" id="KW-1185">Reference proteome</keyword>
<dbReference type="Proteomes" id="UP000017836">
    <property type="component" value="Unassembled WGS sequence"/>
</dbReference>
<dbReference type="InterPro" id="IPR029068">
    <property type="entry name" value="Glyas_Bleomycin-R_OHBP_Dase"/>
</dbReference>
<dbReference type="HOGENOM" id="CLU_3130318_0_0_1"/>
<dbReference type="Gene3D" id="3.10.180.10">
    <property type="entry name" value="2,3-Dihydroxybiphenyl 1,2-Dioxygenase, domain 1"/>
    <property type="match status" value="1"/>
</dbReference>
<gene>
    <name evidence="1" type="ORF">AMTR_s00012p00160060</name>
</gene>
<accession>W1PJ93</accession>
<proteinExistence type="predicted"/>
<evidence type="ECO:0000313" key="2">
    <source>
        <dbReference type="Proteomes" id="UP000017836"/>
    </source>
</evidence>
<organism evidence="1 2">
    <name type="scientific">Amborella trichopoda</name>
    <dbReference type="NCBI Taxonomy" id="13333"/>
    <lineage>
        <taxon>Eukaryota</taxon>
        <taxon>Viridiplantae</taxon>
        <taxon>Streptophyta</taxon>
        <taxon>Embryophyta</taxon>
        <taxon>Tracheophyta</taxon>
        <taxon>Spermatophyta</taxon>
        <taxon>Magnoliopsida</taxon>
        <taxon>Amborellales</taxon>
        <taxon>Amborellaceae</taxon>
        <taxon>Amborella</taxon>
    </lineage>
</organism>
<name>W1PJ93_AMBTC</name>
<dbReference type="SUPFAM" id="SSF54593">
    <property type="entry name" value="Glyoxalase/Bleomycin resistance protein/Dihydroxybiphenyl dioxygenase"/>
    <property type="match status" value="1"/>
</dbReference>
<feature type="non-terminal residue" evidence="1">
    <location>
        <position position="1"/>
    </location>
</feature>
<evidence type="ECO:0008006" key="3">
    <source>
        <dbReference type="Google" id="ProtNLM"/>
    </source>
</evidence>